<keyword evidence="1" id="KW-0472">Membrane</keyword>
<dbReference type="SUPFAM" id="SSF141868">
    <property type="entry name" value="EAL domain-like"/>
    <property type="match status" value="1"/>
</dbReference>
<name>A0ABX0H0B7_9ACTN</name>
<dbReference type="InterPro" id="IPR043128">
    <property type="entry name" value="Rev_trsase/Diguanyl_cyclase"/>
</dbReference>
<evidence type="ECO:0000313" key="4">
    <source>
        <dbReference type="EMBL" id="NHC15227.1"/>
    </source>
</evidence>
<dbReference type="CDD" id="cd01949">
    <property type="entry name" value="GGDEF"/>
    <property type="match status" value="1"/>
</dbReference>
<dbReference type="SUPFAM" id="SSF55073">
    <property type="entry name" value="Nucleotide cyclase"/>
    <property type="match status" value="1"/>
</dbReference>
<dbReference type="PROSITE" id="PS50887">
    <property type="entry name" value="GGDEF"/>
    <property type="match status" value="1"/>
</dbReference>
<keyword evidence="5" id="KW-1185">Reference proteome</keyword>
<dbReference type="Pfam" id="PF00563">
    <property type="entry name" value="EAL"/>
    <property type="match status" value="1"/>
</dbReference>
<dbReference type="PANTHER" id="PTHR33121:SF79">
    <property type="entry name" value="CYCLIC DI-GMP PHOSPHODIESTERASE PDED-RELATED"/>
    <property type="match status" value="1"/>
</dbReference>
<dbReference type="PROSITE" id="PS50883">
    <property type="entry name" value="EAL"/>
    <property type="match status" value="1"/>
</dbReference>
<dbReference type="InterPro" id="IPR029787">
    <property type="entry name" value="Nucleotide_cyclase"/>
</dbReference>
<organism evidence="4 5">
    <name type="scientific">Motilibacter deserti</name>
    <dbReference type="NCBI Taxonomy" id="2714956"/>
    <lineage>
        <taxon>Bacteria</taxon>
        <taxon>Bacillati</taxon>
        <taxon>Actinomycetota</taxon>
        <taxon>Actinomycetes</taxon>
        <taxon>Motilibacterales</taxon>
        <taxon>Motilibacteraceae</taxon>
        <taxon>Motilibacter</taxon>
    </lineage>
</organism>
<dbReference type="Gene3D" id="3.30.70.270">
    <property type="match status" value="1"/>
</dbReference>
<feature type="transmembrane region" description="Helical" evidence="1">
    <location>
        <begin position="106"/>
        <end position="124"/>
    </location>
</feature>
<dbReference type="EMBL" id="JAANNP010000020">
    <property type="protein sequence ID" value="NHC15227.1"/>
    <property type="molecule type" value="Genomic_DNA"/>
</dbReference>
<evidence type="ECO:0000313" key="5">
    <source>
        <dbReference type="Proteomes" id="UP000800981"/>
    </source>
</evidence>
<dbReference type="Pfam" id="PF00990">
    <property type="entry name" value="GGDEF"/>
    <property type="match status" value="1"/>
</dbReference>
<protein>
    <submittedName>
        <fullName evidence="4">Bifunctional diguanylate cyclase/phosphodiesterase</fullName>
    </submittedName>
</protein>
<feature type="transmembrane region" description="Helical" evidence="1">
    <location>
        <begin position="131"/>
        <end position="149"/>
    </location>
</feature>
<reference evidence="4 5" key="1">
    <citation type="submission" date="2020-03" db="EMBL/GenBank/DDBJ databases">
        <title>Two novel Motilibacter sp.</title>
        <authorList>
            <person name="Liu S."/>
        </authorList>
    </citation>
    <scope>NUCLEOTIDE SEQUENCE [LARGE SCALE GENOMIC DNA]</scope>
    <source>
        <strain evidence="4 5">E257</strain>
    </source>
</reference>
<comment type="caution">
    <text evidence="4">The sequence shown here is derived from an EMBL/GenBank/DDBJ whole genome shotgun (WGS) entry which is preliminary data.</text>
</comment>
<keyword evidence="1" id="KW-1133">Transmembrane helix</keyword>
<gene>
    <name evidence="4" type="ORF">G9H71_15700</name>
</gene>
<proteinExistence type="predicted"/>
<dbReference type="InterPro" id="IPR050706">
    <property type="entry name" value="Cyclic-di-GMP_PDE-like"/>
</dbReference>
<dbReference type="Proteomes" id="UP000800981">
    <property type="component" value="Unassembled WGS sequence"/>
</dbReference>
<keyword evidence="1" id="KW-0812">Transmembrane</keyword>
<evidence type="ECO:0000259" key="3">
    <source>
        <dbReference type="PROSITE" id="PS50887"/>
    </source>
</evidence>
<dbReference type="SMART" id="SM00052">
    <property type="entry name" value="EAL"/>
    <property type="match status" value="1"/>
</dbReference>
<feature type="transmembrane region" description="Helical" evidence="1">
    <location>
        <begin position="83"/>
        <end position="100"/>
    </location>
</feature>
<dbReference type="InterPro" id="IPR000160">
    <property type="entry name" value="GGDEF_dom"/>
</dbReference>
<feature type="domain" description="GGDEF" evidence="3">
    <location>
        <begin position="212"/>
        <end position="333"/>
    </location>
</feature>
<feature type="domain" description="EAL" evidence="2">
    <location>
        <begin position="335"/>
        <end position="589"/>
    </location>
</feature>
<dbReference type="Gene3D" id="3.20.20.450">
    <property type="entry name" value="EAL domain"/>
    <property type="match status" value="1"/>
</dbReference>
<feature type="transmembrane region" description="Helical" evidence="1">
    <location>
        <begin position="53"/>
        <end position="71"/>
    </location>
</feature>
<evidence type="ECO:0000259" key="2">
    <source>
        <dbReference type="PROSITE" id="PS50883"/>
    </source>
</evidence>
<dbReference type="RefSeq" id="WP_166283487.1">
    <property type="nucleotide sequence ID" value="NZ_JAANNP010000020.1"/>
</dbReference>
<dbReference type="CDD" id="cd01948">
    <property type="entry name" value="EAL"/>
    <property type="match status" value="1"/>
</dbReference>
<dbReference type="PANTHER" id="PTHR33121">
    <property type="entry name" value="CYCLIC DI-GMP PHOSPHODIESTERASE PDEF"/>
    <property type="match status" value="1"/>
</dbReference>
<dbReference type="InterPro" id="IPR001633">
    <property type="entry name" value="EAL_dom"/>
</dbReference>
<evidence type="ECO:0000256" key="1">
    <source>
        <dbReference type="SAM" id="Phobius"/>
    </source>
</evidence>
<dbReference type="NCBIfam" id="TIGR00254">
    <property type="entry name" value="GGDEF"/>
    <property type="match status" value="1"/>
</dbReference>
<dbReference type="InterPro" id="IPR035919">
    <property type="entry name" value="EAL_sf"/>
</dbReference>
<accession>A0ABX0H0B7</accession>
<dbReference type="SMART" id="SM00267">
    <property type="entry name" value="GGDEF"/>
    <property type="match status" value="1"/>
</dbReference>
<sequence length="601" mass="62341">MRGSTSSVGALLDRAPTVATPAVLARATAFLYVTADVFCASAMVSQWDLVERPLGACGFIALTLLIGVGVWRRGAGWPREAFHLLLVGATLLISAAIVMSPGGSTAVALASIYALVALLASFFFRYRLTLLHLALALAACAAACLASGGVGLAEYFLVVGQVLITSATVGWLVRVAAESEIDPLTGLANKRGLDRALESSLARASAGHGERAGLVLAVIDLDYFKTVNDTAGHATGDRLLRACADAWSGLLGDGQLLARVGGDEFVLLLPGLDRAAAVALVERLRAAVPGRTSTVGLAEWEHGDSSAMLLARADAALYAGKRNGRNQASWHATATHGLSEPLAAALDRGDLQVHYQPLVDLASGAVRGAEALLRWPDGEGGWVSPATFIPVAEANGLIHRLGAWALHRACADAQAWSSRGLSLEKLSVNVSPLQLQDAGFGRLVQKVLADTGFDPGRLVLEVTESAVGAEDATAYRTLSDLRARGVRIAIDDFGTGYSTLSRLRDVPVDVLKVDRSFVATLGDEGSHTSIVGAVIALAGALGLSTVAEGIERPAQAELLRALGCTEGQGFLYSPAVPADAFVATAGSRAFPAHEEEPVAAG</sequence>